<protein>
    <submittedName>
        <fullName evidence="1">Uncharacterized protein</fullName>
    </submittedName>
</protein>
<evidence type="ECO:0000313" key="1">
    <source>
        <dbReference type="EMBL" id="KAG8634469.1"/>
    </source>
</evidence>
<proteinExistence type="predicted"/>
<sequence length="893" mass="96540">MTTGGLCGLKPLLLGCRPSRIEHLLRIGHLPKHHKKDAKGPKMERARRFTGNFILMMKLRKKILTFRDAIDLPPCDGTESITELVSRTLKDLHEFHPDVISRSQLSEIKGASIDKVLVYYCEALKAFGDSWTKNQEWMDKLTSDKFSNIEKFNTEKLLQMALAMLNCVIKITKEKSDISDEDEQNKDSLPDEQIKDSLPASLFRKILMESSESSTSCCASPVTPTSVLPTQFMTSPNSDVFANISCSSPVLRSLRVQAVGKLNPIHIKRLSFQIPPSEGAQGYGSWNLKNNENDEVMEEVEAESKCLNPKSNADEEMMFEMEASSNSEVTEVAKEDDARDCCAENGSPEIEMLETTETSEVTELITPTSPPTPLLIPTMTQAPPAPTPLLIPSMSQVNVGETLPPPVLQSNVVAPSLLSPPPPPFVLQPNLKAQQPPSTQPLPPPVLQPNKPTAEVLLPPPTPESQPNVAAAGAPKVLPPPPPPMTSGTVNAALPGSATAAPAPPPPNMTSSKGSMPSPPPTPSIAQGDAPPPPQPKAQGDAAPPPPPTAQGDAAPPPPPTAQGGAPPPLSPTAQGGAPPPLSPTAQGGAPPPPAMAQENRGASPPPPPGAGRSLRPKKAQTKLRRSSQMGNLYRVLKGKVEGGNPNVKQASGRKGSAPANSGGKQGMADALAEITKKSAYFQQIEEDVQKYSNSITALKSSISTFKNKDMNELITYHKYVESILENLADETQVLARFEGFPQKKLEAIRTAAALYAKLNGIVTELQNWKIVTPLGQLLDRTERYLNKIKGELDALERTKDEESKRFQSQNINFDFQILVQIKEAIVDVSSNCMELALKERKSGKTTDSKILWGTFQFAFKVYSFAGGQDDRADALTRELAQEIEADSPQQYH</sequence>
<comment type="caution">
    <text evidence="1">The sequence shown here is derived from an EMBL/GenBank/DDBJ whole genome shotgun (WGS) entry which is preliminary data.</text>
</comment>
<dbReference type="Proteomes" id="UP000091857">
    <property type="component" value="Chromosome 17"/>
</dbReference>
<organism evidence="1 2">
    <name type="scientific">Manihot esculenta</name>
    <name type="common">Cassava</name>
    <name type="synonym">Jatropha manihot</name>
    <dbReference type="NCBI Taxonomy" id="3983"/>
    <lineage>
        <taxon>Eukaryota</taxon>
        <taxon>Viridiplantae</taxon>
        <taxon>Streptophyta</taxon>
        <taxon>Embryophyta</taxon>
        <taxon>Tracheophyta</taxon>
        <taxon>Spermatophyta</taxon>
        <taxon>Magnoliopsida</taxon>
        <taxon>eudicotyledons</taxon>
        <taxon>Gunneridae</taxon>
        <taxon>Pentapetalae</taxon>
        <taxon>rosids</taxon>
        <taxon>fabids</taxon>
        <taxon>Malpighiales</taxon>
        <taxon>Euphorbiaceae</taxon>
        <taxon>Crotonoideae</taxon>
        <taxon>Manihoteae</taxon>
        <taxon>Manihot</taxon>
    </lineage>
</organism>
<evidence type="ECO:0000313" key="2">
    <source>
        <dbReference type="Proteomes" id="UP000091857"/>
    </source>
</evidence>
<keyword evidence="2" id="KW-1185">Reference proteome</keyword>
<accession>A0ACB7G3L3</accession>
<reference evidence="2" key="1">
    <citation type="journal article" date="2016" name="Nat. Biotechnol.">
        <title>Sequencing wild and cultivated cassava and related species reveals extensive interspecific hybridization and genetic diversity.</title>
        <authorList>
            <person name="Bredeson J.V."/>
            <person name="Lyons J.B."/>
            <person name="Prochnik S.E."/>
            <person name="Wu G.A."/>
            <person name="Ha C.M."/>
            <person name="Edsinger-Gonzales E."/>
            <person name="Grimwood J."/>
            <person name="Schmutz J."/>
            <person name="Rabbi I.Y."/>
            <person name="Egesi C."/>
            <person name="Nauluvula P."/>
            <person name="Lebot V."/>
            <person name="Ndunguru J."/>
            <person name="Mkamilo G."/>
            <person name="Bart R.S."/>
            <person name="Setter T.L."/>
            <person name="Gleadow R.M."/>
            <person name="Kulakow P."/>
            <person name="Ferguson M.E."/>
            <person name="Rounsley S."/>
            <person name="Rokhsar D.S."/>
        </authorList>
    </citation>
    <scope>NUCLEOTIDE SEQUENCE [LARGE SCALE GENOMIC DNA]</scope>
    <source>
        <strain evidence="2">cv. AM560-2</strain>
    </source>
</reference>
<dbReference type="EMBL" id="CM004403">
    <property type="protein sequence ID" value="KAG8634469.1"/>
    <property type="molecule type" value="Genomic_DNA"/>
</dbReference>
<name>A0ACB7G3L3_MANES</name>
<gene>
    <name evidence="1" type="ORF">MANES_17G042200v8</name>
</gene>